<feature type="domain" description="Large polyvalent protein-associated" evidence="3">
    <location>
        <begin position="533"/>
        <end position="618"/>
    </location>
</feature>
<feature type="compositionally biased region" description="Basic and acidic residues" evidence="1">
    <location>
        <begin position="255"/>
        <end position="272"/>
    </location>
</feature>
<feature type="domain" description="MobA/VirD2-like nuclease" evidence="2">
    <location>
        <begin position="35"/>
        <end position="160"/>
    </location>
</feature>
<evidence type="ECO:0000313" key="6">
    <source>
        <dbReference type="Proteomes" id="UP000490535"/>
    </source>
</evidence>
<dbReference type="Proteomes" id="UP000490535">
    <property type="component" value="Unassembled WGS sequence"/>
</dbReference>
<dbReference type="InterPro" id="IPR049751">
    <property type="entry name" value="TraI/MobA_relaxases"/>
</dbReference>
<sequence>MIAKRAKKSSNRSLVNTFCYVVDTRKSELDNDIHTEGKAEQIRISNMGALNLSDALLEMQLLQSLNTRSKSDKNYHLIVSFPPDEKPSKEILEKIEDELIESIGLADHQRVSAVHNDTDHYHLHVLINKVHPVSYNNVEPYYDKKSLMKKCDELETKFGLTATNHGLDKNNKSPKTEQEIYQEEATLKNFVSENLETQIKTASNWQEVHELLADYNIELNRKGQGLVFKSNDIAVKASTVNRDFSLSKLKAKLGDFEERSNERSNRDSDDRSGSGQQPGHDRPGSKPQHGNGTKPSGNGRGSKPRASVYEQDSGSTGTGTETIDSVRNLSRVDVVTNPIGVEVFLSDHEIGHIQQSRANAVERLRRNRNSVGGNAGGLKYNKNAMRQSSPLFEAFSKERAMCSQQRKTITAKLQHERTVFKQTLGQWYQERSAAIKASKQLSKDKKLEWQKLFAAKRKFQTQFNEKQRKQREQIPKVMNWHDYLQKEATNGNTEALKQLRKKTIKELKIFDQQIGSTGSERNLFIYKNLDPAVRTNGSVAYEFKDGGKVLDRKDDIKVENTTQAGAYMALVMAKEKFGYRPLKVGGTDEFKQMLIDTAIKHNIDIKFEDKAMEIKRQSLVSVDDLDKPKNSSISDQKKEGKSR</sequence>
<evidence type="ECO:0000259" key="4">
    <source>
        <dbReference type="Pfam" id="PF22863"/>
    </source>
</evidence>
<dbReference type="Pfam" id="PF03432">
    <property type="entry name" value="Relaxase"/>
    <property type="match status" value="1"/>
</dbReference>
<reference evidence="6" key="1">
    <citation type="journal article" date="2020" name="MBio">
        <title>Horizontal gene transfer to a defensive symbiont with a reduced genome amongst a multipartite beetle microbiome.</title>
        <authorList>
            <person name="Waterworth S.C."/>
            <person name="Florez L.V."/>
            <person name="Rees E.R."/>
            <person name="Hertweck C."/>
            <person name="Kaltenpoth M."/>
            <person name="Kwan J.C."/>
        </authorList>
    </citation>
    <scope>NUCLEOTIDE SEQUENCE [LARGE SCALE GENOMIC DNA]</scope>
</reference>
<feature type="region of interest" description="Disordered" evidence="1">
    <location>
        <begin position="255"/>
        <end position="322"/>
    </location>
</feature>
<proteinExistence type="predicted"/>
<name>A0A833UXJ7_ACIBZ</name>
<organism evidence="5 6">
    <name type="scientific">Acinetobacter bereziniae</name>
    <name type="common">Acinetobacter genomosp. 10</name>
    <dbReference type="NCBI Taxonomy" id="106648"/>
    <lineage>
        <taxon>Bacteria</taxon>
        <taxon>Pseudomonadati</taxon>
        <taxon>Pseudomonadota</taxon>
        <taxon>Gammaproteobacteria</taxon>
        <taxon>Moraxellales</taxon>
        <taxon>Moraxellaceae</taxon>
        <taxon>Acinetobacter</taxon>
    </lineage>
</organism>
<feature type="domain" description="TraI-like middle" evidence="4">
    <location>
        <begin position="178"/>
        <end position="258"/>
    </location>
</feature>
<feature type="compositionally biased region" description="Polar residues" evidence="1">
    <location>
        <begin position="310"/>
        <end position="322"/>
    </location>
</feature>
<dbReference type="NCBIfam" id="NF041893">
    <property type="entry name" value="TraI_MobP_relax"/>
    <property type="match status" value="1"/>
</dbReference>
<dbReference type="InterPro" id="IPR005094">
    <property type="entry name" value="Endonuclease_MobA/VirD2"/>
</dbReference>
<gene>
    <name evidence="5" type="primary">traI</name>
    <name evidence="5" type="ORF">GAK29_00236</name>
</gene>
<dbReference type="InterPro" id="IPR054462">
    <property type="entry name" value="TraI_M"/>
</dbReference>
<dbReference type="Pfam" id="PF18821">
    <property type="entry name" value="LPD7"/>
    <property type="match status" value="1"/>
</dbReference>
<dbReference type="Pfam" id="PF22863">
    <property type="entry name" value="TraI_middle"/>
    <property type="match status" value="1"/>
</dbReference>
<evidence type="ECO:0000259" key="3">
    <source>
        <dbReference type="Pfam" id="PF18821"/>
    </source>
</evidence>
<dbReference type="AlphaFoldDB" id="A0A833UXJ7"/>
<comment type="caution">
    <text evidence="5">The sequence shown here is derived from an EMBL/GenBank/DDBJ whole genome shotgun (WGS) entry which is preliminary data.</text>
</comment>
<protein>
    <submittedName>
        <fullName evidence="5">Protein TraI</fullName>
    </submittedName>
</protein>
<dbReference type="InterPro" id="IPR040677">
    <property type="entry name" value="LPD7"/>
</dbReference>
<dbReference type="EMBL" id="WNDP01000003">
    <property type="protein sequence ID" value="KAF1028140.1"/>
    <property type="molecule type" value="Genomic_DNA"/>
</dbReference>
<evidence type="ECO:0000259" key="2">
    <source>
        <dbReference type="Pfam" id="PF03432"/>
    </source>
</evidence>
<evidence type="ECO:0000256" key="1">
    <source>
        <dbReference type="SAM" id="MobiDB-lite"/>
    </source>
</evidence>
<evidence type="ECO:0000313" key="5">
    <source>
        <dbReference type="EMBL" id="KAF1028140.1"/>
    </source>
</evidence>
<accession>A0A833UXJ7</accession>